<feature type="transmembrane region" description="Helical" evidence="1">
    <location>
        <begin position="396"/>
        <end position="421"/>
    </location>
</feature>
<dbReference type="RefSeq" id="WP_268916326.1">
    <property type="nucleotide sequence ID" value="NZ_JAPTMY010000001.1"/>
</dbReference>
<organism evidence="2 3">
    <name type="scientific">Actinomyces israelii</name>
    <dbReference type="NCBI Taxonomy" id="1659"/>
    <lineage>
        <taxon>Bacteria</taxon>
        <taxon>Bacillati</taxon>
        <taxon>Actinomycetota</taxon>
        <taxon>Actinomycetes</taxon>
        <taxon>Actinomycetales</taxon>
        <taxon>Actinomycetaceae</taxon>
        <taxon>Actinomyces</taxon>
    </lineage>
</organism>
<protein>
    <recommendedName>
        <fullName evidence="4">DUF2868 domain-containing protein</fullName>
    </recommendedName>
</protein>
<keyword evidence="1" id="KW-0472">Membrane</keyword>
<dbReference type="Proteomes" id="UP001072034">
    <property type="component" value="Unassembled WGS sequence"/>
</dbReference>
<feature type="transmembrane region" description="Helical" evidence="1">
    <location>
        <begin position="361"/>
        <end position="384"/>
    </location>
</feature>
<keyword evidence="1" id="KW-1133">Transmembrane helix</keyword>
<feature type="transmembrane region" description="Helical" evidence="1">
    <location>
        <begin position="113"/>
        <end position="135"/>
    </location>
</feature>
<evidence type="ECO:0000313" key="3">
    <source>
        <dbReference type="Proteomes" id="UP001072034"/>
    </source>
</evidence>
<proteinExistence type="predicted"/>
<name>A0ABT4I472_9ACTO</name>
<accession>A0ABT4I472</accession>
<feature type="transmembrane region" description="Helical" evidence="1">
    <location>
        <begin position="295"/>
        <end position="313"/>
    </location>
</feature>
<evidence type="ECO:0000256" key="1">
    <source>
        <dbReference type="SAM" id="Phobius"/>
    </source>
</evidence>
<evidence type="ECO:0008006" key="4">
    <source>
        <dbReference type="Google" id="ProtNLM"/>
    </source>
</evidence>
<dbReference type="EMBL" id="JAPTMY010000001">
    <property type="protein sequence ID" value="MCZ0856538.1"/>
    <property type="molecule type" value="Genomic_DNA"/>
</dbReference>
<keyword evidence="3" id="KW-1185">Reference proteome</keyword>
<evidence type="ECO:0000313" key="2">
    <source>
        <dbReference type="EMBL" id="MCZ0856538.1"/>
    </source>
</evidence>
<sequence length="437" mass="46243">MPRWLHPGVRVRRRSGVVCVEQRVPARVARAGVERQDLDGRAGGLKRTRAIRRYESGLTGAPSSLPLVRERLTVPLPAVGSAGAVTRAVHEALAAFRPPRGASRTAALPPLGFFVRLLQAVMLAGFVIIACAFTVRAWQEWRDPSGSPGAGDALASTAITAMLLVVAGLAALAAVMGRRAWLVRTPPWLAEDQWQLLRGRLARLAGQEPGSSRPLDIEMGWRRDLITHPGGERVVRGLTRSGLPGPAWPDRVEVARAARRARRGTAGLAVVLVAGLALAGLALVIPVSMGLFSPAPAPLLAHGILGAFVCVRLRRSDPVVLSRPRTAPGDREPVRIDLDRVDVAALPSWCRARRREDRWNALALLHGGLAGAVLACQVLVAVVLNGESRVAGGPGIGPAATVVPLAAFALTGAVGAWWCAARVRRRDAARRAAAGVP</sequence>
<feature type="transmembrane region" description="Helical" evidence="1">
    <location>
        <begin position="155"/>
        <end position="175"/>
    </location>
</feature>
<gene>
    <name evidence="2" type="ORF">OHJ16_00545</name>
</gene>
<comment type="caution">
    <text evidence="2">The sequence shown here is derived from an EMBL/GenBank/DDBJ whole genome shotgun (WGS) entry which is preliminary data.</text>
</comment>
<reference evidence="2" key="1">
    <citation type="submission" date="2022-10" db="EMBL/GenBank/DDBJ databases">
        <title>Genome sequence of Actinomyces israelii ATCC 10048.</title>
        <authorList>
            <person name="Watt R.M."/>
            <person name="Tong W.M."/>
        </authorList>
    </citation>
    <scope>NUCLEOTIDE SEQUENCE</scope>
    <source>
        <strain evidence="2">ATCC 10048</strain>
    </source>
</reference>
<feature type="transmembrane region" description="Helical" evidence="1">
    <location>
        <begin position="266"/>
        <end position="289"/>
    </location>
</feature>
<keyword evidence="1" id="KW-0812">Transmembrane</keyword>